<keyword evidence="1" id="KW-0472">Membrane</keyword>
<keyword evidence="1" id="KW-1133">Transmembrane helix</keyword>
<evidence type="ECO:0000259" key="2">
    <source>
        <dbReference type="Pfam" id="PF00899"/>
    </source>
</evidence>
<evidence type="ECO:0000313" key="3">
    <source>
        <dbReference type="EMBL" id="PZX57517.1"/>
    </source>
</evidence>
<dbReference type="InterPro" id="IPR035985">
    <property type="entry name" value="Ubiquitin-activating_enz"/>
</dbReference>
<accession>A0A2W7RPZ8</accession>
<evidence type="ECO:0000313" key="4">
    <source>
        <dbReference type="Proteomes" id="UP000249538"/>
    </source>
</evidence>
<organism evidence="3 4">
    <name type="scientific">Cereibacter changlensis</name>
    <dbReference type="NCBI Taxonomy" id="402884"/>
    <lineage>
        <taxon>Bacteria</taxon>
        <taxon>Pseudomonadati</taxon>
        <taxon>Pseudomonadota</taxon>
        <taxon>Alphaproteobacteria</taxon>
        <taxon>Rhodobacterales</taxon>
        <taxon>Paracoccaceae</taxon>
        <taxon>Cereibacter</taxon>
    </lineage>
</organism>
<dbReference type="Pfam" id="PF00899">
    <property type="entry name" value="ThiF"/>
    <property type="match status" value="1"/>
</dbReference>
<dbReference type="PANTHER" id="PTHR10953">
    <property type="entry name" value="UBIQUITIN-ACTIVATING ENZYME E1"/>
    <property type="match status" value="1"/>
</dbReference>
<dbReference type="AlphaFoldDB" id="A0A2W7RPZ8"/>
<dbReference type="GO" id="GO:0008641">
    <property type="term" value="F:ubiquitin-like modifier activating enzyme activity"/>
    <property type="evidence" value="ECO:0007669"/>
    <property type="project" value="InterPro"/>
</dbReference>
<sequence length="332" mass="34637">MSRYARQIALPGFGAAAQDRLTRARLLVVGAGGLAAPVLHYLVGAGVGFLRLVDPDRVDLSNLHRQTLFRMAELGRPKVEAAAAAMNALNPEVRVEPHVAALDPANAAALAEGCDLVLDCADSFAASYILSDLCQAQGLPLLSASVTGREGYAGGFCGGAPSLRALFPDLPQRMGSCAETGVLGPVVGLVGALQAQMALAVLTGADPSPLGQLVTVDGARFRFGGFRFDGAPEPEHAPRFIAASEFSSGDLILDLRPEEEAPLAHPSALRSSVETLPETLRSLPPQRLAEATRLCLVCRSGLRSWHGAERLLGLTDLPLALVAMGDPSKDPA</sequence>
<keyword evidence="3" id="KW-0808">Transferase</keyword>
<dbReference type="Proteomes" id="UP000249538">
    <property type="component" value="Unassembled WGS sequence"/>
</dbReference>
<name>A0A2W7RPZ8_9RHOB</name>
<dbReference type="GO" id="GO:0004792">
    <property type="term" value="F:thiosulfate-cyanide sulfurtransferase activity"/>
    <property type="evidence" value="ECO:0007669"/>
    <property type="project" value="TreeGrafter"/>
</dbReference>
<dbReference type="InterPro" id="IPR000594">
    <property type="entry name" value="ThiF_NAD_FAD-bd"/>
</dbReference>
<dbReference type="Gene3D" id="3.40.50.720">
    <property type="entry name" value="NAD(P)-binding Rossmann-like Domain"/>
    <property type="match status" value="1"/>
</dbReference>
<dbReference type="CDD" id="cd00757">
    <property type="entry name" value="ThiF_MoeB_HesA_family"/>
    <property type="match status" value="1"/>
</dbReference>
<keyword evidence="1" id="KW-0812">Transmembrane</keyword>
<feature type="transmembrane region" description="Helical" evidence="1">
    <location>
        <begin position="26"/>
        <end position="50"/>
    </location>
</feature>
<dbReference type="SUPFAM" id="SSF69572">
    <property type="entry name" value="Activating enzymes of the ubiquitin-like proteins"/>
    <property type="match status" value="1"/>
</dbReference>
<comment type="caution">
    <text evidence="3">The sequence shown here is derived from an EMBL/GenBank/DDBJ whole genome shotgun (WGS) entry which is preliminary data.</text>
</comment>
<keyword evidence="3" id="KW-0548">Nucleotidyltransferase</keyword>
<proteinExistence type="predicted"/>
<dbReference type="PANTHER" id="PTHR10953:SF102">
    <property type="entry name" value="ADENYLYLTRANSFERASE AND SULFURTRANSFERASE MOCS3"/>
    <property type="match status" value="1"/>
</dbReference>
<dbReference type="RefSeq" id="WP_211314588.1">
    <property type="nucleotide sequence ID" value="NZ_QKZS01000002.1"/>
</dbReference>
<protein>
    <submittedName>
        <fullName evidence="3">Molybdopterin/thiamine biosynthesis adenylyltransferase</fullName>
    </submittedName>
</protein>
<dbReference type="EMBL" id="QKZS01000002">
    <property type="protein sequence ID" value="PZX57517.1"/>
    <property type="molecule type" value="Genomic_DNA"/>
</dbReference>
<gene>
    <name evidence="3" type="ORF">LX76_01063</name>
</gene>
<feature type="domain" description="THIF-type NAD/FAD binding fold" evidence="2">
    <location>
        <begin position="4"/>
        <end position="227"/>
    </location>
</feature>
<reference evidence="3 4" key="1">
    <citation type="submission" date="2018-06" db="EMBL/GenBank/DDBJ databases">
        <title>Genomic Encyclopedia of Archaeal and Bacterial Type Strains, Phase II (KMG-II): from individual species to whole genera.</title>
        <authorList>
            <person name="Goeker M."/>
        </authorList>
    </citation>
    <scope>NUCLEOTIDE SEQUENCE [LARGE SCALE GENOMIC DNA]</scope>
    <source>
        <strain evidence="3 4">DSM 18774</strain>
    </source>
</reference>
<dbReference type="GO" id="GO:0005737">
    <property type="term" value="C:cytoplasm"/>
    <property type="evidence" value="ECO:0007669"/>
    <property type="project" value="TreeGrafter"/>
</dbReference>
<dbReference type="GO" id="GO:0016779">
    <property type="term" value="F:nucleotidyltransferase activity"/>
    <property type="evidence" value="ECO:0007669"/>
    <property type="project" value="UniProtKB-KW"/>
</dbReference>
<dbReference type="InterPro" id="IPR045886">
    <property type="entry name" value="ThiF/MoeB/HesA"/>
</dbReference>
<evidence type="ECO:0000256" key="1">
    <source>
        <dbReference type="SAM" id="Phobius"/>
    </source>
</evidence>